<dbReference type="PANTHER" id="PTHR24567:SF26">
    <property type="entry name" value="REGULATORY PROTEIN YEIL"/>
    <property type="match status" value="1"/>
</dbReference>
<dbReference type="SUPFAM" id="SSF51206">
    <property type="entry name" value="cAMP-binding domain-like"/>
    <property type="match status" value="1"/>
</dbReference>
<dbReference type="EMBL" id="JACSNR010000001">
    <property type="protein sequence ID" value="MBM6922171.1"/>
    <property type="molecule type" value="Genomic_DNA"/>
</dbReference>
<dbReference type="Proteomes" id="UP000724149">
    <property type="component" value="Unassembled WGS sequence"/>
</dbReference>
<keyword evidence="3" id="KW-0804">Transcription</keyword>
<dbReference type="SUPFAM" id="SSF46785">
    <property type="entry name" value="Winged helix' DNA-binding domain"/>
    <property type="match status" value="1"/>
</dbReference>
<evidence type="ECO:0000313" key="5">
    <source>
        <dbReference type="EMBL" id="MBM6922171.1"/>
    </source>
</evidence>
<evidence type="ECO:0000259" key="4">
    <source>
        <dbReference type="PROSITE" id="PS50042"/>
    </source>
</evidence>
<dbReference type="SMART" id="SM00100">
    <property type="entry name" value="cNMP"/>
    <property type="match status" value="1"/>
</dbReference>
<dbReference type="InterPro" id="IPR012318">
    <property type="entry name" value="HTH_CRP"/>
</dbReference>
<dbReference type="InterPro" id="IPR036390">
    <property type="entry name" value="WH_DNA-bd_sf"/>
</dbReference>
<keyword evidence="2" id="KW-0238">DNA-binding</keyword>
<dbReference type="RefSeq" id="WP_204719200.1">
    <property type="nucleotide sequence ID" value="NZ_JACSNR010000001.1"/>
</dbReference>
<dbReference type="InterPro" id="IPR000595">
    <property type="entry name" value="cNMP-bd_dom"/>
</dbReference>
<feature type="domain" description="Cyclic nucleotide-binding" evidence="4">
    <location>
        <begin position="33"/>
        <end position="121"/>
    </location>
</feature>
<dbReference type="InterPro" id="IPR018490">
    <property type="entry name" value="cNMP-bd_dom_sf"/>
</dbReference>
<gene>
    <name evidence="5" type="ORF">H9X81_00490</name>
</gene>
<dbReference type="Pfam" id="PF00027">
    <property type="entry name" value="cNMP_binding"/>
    <property type="match status" value="1"/>
</dbReference>
<proteinExistence type="predicted"/>
<dbReference type="CDD" id="cd00038">
    <property type="entry name" value="CAP_ED"/>
    <property type="match status" value="1"/>
</dbReference>
<organism evidence="5 6">
    <name type="scientific">Hydrogenoanaerobacterium saccharovorans</name>
    <dbReference type="NCBI Taxonomy" id="474960"/>
    <lineage>
        <taxon>Bacteria</taxon>
        <taxon>Bacillati</taxon>
        <taxon>Bacillota</taxon>
        <taxon>Clostridia</taxon>
        <taxon>Eubacteriales</taxon>
        <taxon>Oscillospiraceae</taxon>
        <taxon>Hydrogenoanaerobacterium</taxon>
    </lineage>
</organism>
<protein>
    <submittedName>
        <fullName evidence="5">Crp/Fnr family transcriptional regulator</fullName>
    </submittedName>
</protein>
<name>A0ABS2GJI1_9FIRM</name>
<dbReference type="Pfam" id="PF13545">
    <property type="entry name" value="HTH_Crp_2"/>
    <property type="match status" value="1"/>
</dbReference>
<sequence length="224" mass="24830">MEEEQPMHTDDRRTVSGCFLFADHGLTEAAEAILDRCPIRSYRKGELIYSRDCFERAVGVLLSGEAEVLKGRGVVLNTLSAGDSFGVAGLFTENDRYVSDIRAVRPCRVLLLSAPALEQLFAADNAAALGYIRFLSGRICFLNQKLDAFTSSSAEGRIVVWLLENMVDSRVVIPRGYSDLSRTLGIGRASLYRCLDGLEAQGALRRQEREIEILRPELLQSRIG</sequence>
<keyword evidence="6" id="KW-1185">Reference proteome</keyword>
<dbReference type="InterPro" id="IPR014710">
    <property type="entry name" value="RmlC-like_jellyroll"/>
</dbReference>
<evidence type="ECO:0000256" key="2">
    <source>
        <dbReference type="ARBA" id="ARBA00023125"/>
    </source>
</evidence>
<dbReference type="PANTHER" id="PTHR24567">
    <property type="entry name" value="CRP FAMILY TRANSCRIPTIONAL REGULATORY PROTEIN"/>
    <property type="match status" value="1"/>
</dbReference>
<dbReference type="Gene3D" id="2.60.120.10">
    <property type="entry name" value="Jelly Rolls"/>
    <property type="match status" value="1"/>
</dbReference>
<evidence type="ECO:0000256" key="1">
    <source>
        <dbReference type="ARBA" id="ARBA00023015"/>
    </source>
</evidence>
<comment type="caution">
    <text evidence="5">The sequence shown here is derived from an EMBL/GenBank/DDBJ whole genome shotgun (WGS) entry which is preliminary data.</text>
</comment>
<accession>A0ABS2GJI1</accession>
<reference evidence="5 6" key="1">
    <citation type="journal article" date="2021" name="Sci. Rep.">
        <title>The distribution of antibiotic resistance genes in chicken gut microbiota commensals.</title>
        <authorList>
            <person name="Juricova H."/>
            <person name="Matiasovicova J."/>
            <person name="Kubasova T."/>
            <person name="Cejkova D."/>
            <person name="Rychlik I."/>
        </authorList>
    </citation>
    <scope>NUCLEOTIDE SEQUENCE [LARGE SCALE GENOMIC DNA]</scope>
    <source>
        <strain evidence="5 6">An564</strain>
    </source>
</reference>
<evidence type="ECO:0000313" key="6">
    <source>
        <dbReference type="Proteomes" id="UP000724149"/>
    </source>
</evidence>
<dbReference type="PROSITE" id="PS50042">
    <property type="entry name" value="CNMP_BINDING_3"/>
    <property type="match status" value="1"/>
</dbReference>
<keyword evidence="1" id="KW-0805">Transcription regulation</keyword>
<evidence type="ECO:0000256" key="3">
    <source>
        <dbReference type="ARBA" id="ARBA00023163"/>
    </source>
</evidence>
<dbReference type="InterPro" id="IPR050397">
    <property type="entry name" value="Env_Response_Regulators"/>
</dbReference>